<dbReference type="GO" id="GO:0031119">
    <property type="term" value="P:tRNA pseudouridine synthesis"/>
    <property type="evidence" value="ECO:0007669"/>
    <property type="project" value="UniProtKB-UniRule"/>
</dbReference>
<dbReference type="SUPFAM" id="SSF55120">
    <property type="entry name" value="Pseudouridine synthase"/>
    <property type="match status" value="1"/>
</dbReference>
<name>A0A1F6NJV8_9BACT</name>
<gene>
    <name evidence="5" type="primary">truB</name>
    <name evidence="7" type="ORF">A2373_02790</name>
</gene>
<evidence type="ECO:0000256" key="5">
    <source>
        <dbReference type="HAMAP-Rule" id="MF_01080"/>
    </source>
</evidence>
<dbReference type="STRING" id="1798697.A2373_02790"/>
<dbReference type="Gene3D" id="3.30.2350.10">
    <property type="entry name" value="Pseudouridine synthase"/>
    <property type="match status" value="1"/>
</dbReference>
<evidence type="ECO:0000256" key="3">
    <source>
        <dbReference type="ARBA" id="ARBA00022694"/>
    </source>
</evidence>
<feature type="active site" description="Nucleophile" evidence="5">
    <location>
        <position position="41"/>
    </location>
</feature>
<comment type="similarity">
    <text evidence="2 5">Belongs to the pseudouridine synthase TruB family. Type 1 subfamily.</text>
</comment>
<comment type="caution">
    <text evidence="7">The sequence shown here is derived from an EMBL/GenBank/DDBJ whole genome shotgun (WGS) entry which is preliminary data.</text>
</comment>
<evidence type="ECO:0000256" key="4">
    <source>
        <dbReference type="ARBA" id="ARBA00023235"/>
    </source>
</evidence>
<dbReference type="GO" id="GO:0160148">
    <property type="term" value="F:tRNA pseudouridine(55) synthase activity"/>
    <property type="evidence" value="ECO:0007669"/>
    <property type="project" value="UniProtKB-EC"/>
</dbReference>
<dbReference type="GO" id="GO:0003723">
    <property type="term" value="F:RNA binding"/>
    <property type="evidence" value="ECO:0007669"/>
    <property type="project" value="InterPro"/>
</dbReference>
<dbReference type="CDD" id="cd02573">
    <property type="entry name" value="PseudoU_synth_EcTruB"/>
    <property type="match status" value="1"/>
</dbReference>
<organism evidence="7 8">
    <name type="scientific">Candidatus Magasanikbacteria bacterium RIFOXYB1_FULL_40_15</name>
    <dbReference type="NCBI Taxonomy" id="1798697"/>
    <lineage>
        <taxon>Bacteria</taxon>
        <taxon>Candidatus Magasanikiibacteriota</taxon>
    </lineage>
</organism>
<reference evidence="7 8" key="1">
    <citation type="journal article" date="2016" name="Nat. Commun.">
        <title>Thousands of microbial genomes shed light on interconnected biogeochemical processes in an aquifer system.</title>
        <authorList>
            <person name="Anantharaman K."/>
            <person name="Brown C.T."/>
            <person name="Hug L.A."/>
            <person name="Sharon I."/>
            <person name="Castelle C.J."/>
            <person name="Probst A.J."/>
            <person name="Thomas B.C."/>
            <person name="Singh A."/>
            <person name="Wilkins M.J."/>
            <person name="Karaoz U."/>
            <person name="Brodie E.L."/>
            <person name="Williams K.H."/>
            <person name="Hubbard S.S."/>
            <person name="Banfield J.F."/>
        </authorList>
    </citation>
    <scope>NUCLEOTIDE SEQUENCE [LARGE SCALE GENOMIC DNA]</scope>
</reference>
<dbReference type="EMBL" id="MFQS01000001">
    <property type="protein sequence ID" value="OGH84138.1"/>
    <property type="molecule type" value="Genomic_DNA"/>
</dbReference>
<comment type="catalytic activity">
    <reaction evidence="1 5">
        <text>uridine(55) in tRNA = pseudouridine(55) in tRNA</text>
        <dbReference type="Rhea" id="RHEA:42532"/>
        <dbReference type="Rhea" id="RHEA-COMP:10101"/>
        <dbReference type="Rhea" id="RHEA-COMP:10102"/>
        <dbReference type="ChEBI" id="CHEBI:65314"/>
        <dbReference type="ChEBI" id="CHEBI:65315"/>
        <dbReference type="EC" id="5.4.99.25"/>
    </reaction>
</comment>
<dbReference type="InterPro" id="IPR020103">
    <property type="entry name" value="PsdUridine_synth_cat_dom_sf"/>
</dbReference>
<dbReference type="Proteomes" id="UP000176300">
    <property type="component" value="Unassembled WGS sequence"/>
</dbReference>
<proteinExistence type="inferred from homology"/>
<evidence type="ECO:0000256" key="1">
    <source>
        <dbReference type="ARBA" id="ARBA00000385"/>
    </source>
</evidence>
<sequence>MLYLMSYVLVDKPKTWTSHDVVGYLRKVLKIKKIGHAGTLDPFATGLLIVGVGRESTKRLDEFKNLLKTYIATLQLGAISDTGDSTGVITNLPQPLLTKEGHALSPPTKGELEGVLDSFIGEQDQIPPMYSAKKIEGKKLYELARKGIEIERKPNKINIYEIKLLEYSYPQLKIEVICSAGTYIRTLAQDIGAALDVGAYCDELERTKIGDYSIKDGVNPKKISKENYEDFILKETGF</sequence>
<feature type="domain" description="Pseudouridine synthase II N-terminal" evidence="6">
    <location>
        <begin position="26"/>
        <end position="184"/>
    </location>
</feature>
<comment type="function">
    <text evidence="5">Responsible for synthesis of pseudouridine from uracil-55 in the psi GC loop of transfer RNAs.</text>
</comment>
<evidence type="ECO:0000259" key="6">
    <source>
        <dbReference type="Pfam" id="PF01509"/>
    </source>
</evidence>
<dbReference type="InterPro" id="IPR014780">
    <property type="entry name" value="tRNA_psdUridine_synth_TruB"/>
</dbReference>
<evidence type="ECO:0000313" key="8">
    <source>
        <dbReference type="Proteomes" id="UP000176300"/>
    </source>
</evidence>
<keyword evidence="3 5" id="KW-0819">tRNA processing</keyword>
<dbReference type="Pfam" id="PF01509">
    <property type="entry name" value="TruB_N"/>
    <property type="match status" value="1"/>
</dbReference>
<dbReference type="AlphaFoldDB" id="A0A1F6NJV8"/>
<dbReference type="InterPro" id="IPR002501">
    <property type="entry name" value="PsdUridine_synth_N"/>
</dbReference>
<keyword evidence="4 5" id="KW-0413">Isomerase</keyword>
<dbReference type="EC" id="5.4.99.25" evidence="5"/>
<dbReference type="GO" id="GO:1990481">
    <property type="term" value="P:mRNA pseudouridine synthesis"/>
    <property type="evidence" value="ECO:0007669"/>
    <property type="project" value="TreeGrafter"/>
</dbReference>
<protein>
    <recommendedName>
        <fullName evidence="5">tRNA pseudouridine synthase B</fullName>
        <ecNumber evidence="5">5.4.99.25</ecNumber>
    </recommendedName>
    <alternativeName>
        <fullName evidence="5">tRNA pseudouridine(55) synthase</fullName>
        <shortName evidence="5">Psi55 synthase</shortName>
    </alternativeName>
    <alternativeName>
        <fullName evidence="5">tRNA pseudouridylate synthase</fullName>
    </alternativeName>
    <alternativeName>
        <fullName evidence="5">tRNA-uridine isomerase</fullName>
    </alternativeName>
</protein>
<dbReference type="NCBIfam" id="TIGR00431">
    <property type="entry name" value="TruB"/>
    <property type="match status" value="1"/>
</dbReference>
<dbReference type="HAMAP" id="MF_01080">
    <property type="entry name" value="TruB_bact"/>
    <property type="match status" value="1"/>
</dbReference>
<evidence type="ECO:0000313" key="7">
    <source>
        <dbReference type="EMBL" id="OGH84138.1"/>
    </source>
</evidence>
<accession>A0A1F6NJV8</accession>
<dbReference type="PANTHER" id="PTHR13767:SF2">
    <property type="entry name" value="PSEUDOURIDYLATE SYNTHASE TRUB1"/>
    <property type="match status" value="1"/>
</dbReference>
<evidence type="ECO:0000256" key="2">
    <source>
        <dbReference type="ARBA" id="ARBA00005642"/>
    </source>
</evidence>
<dbReference type="PANTHER" id="PTHR13767">
    <property type="entry name" value="TRNA-PSEUDOURIDINE SYNTHASE"/>
    <property type="match status" value="1"/>
</dbReference>